<reference evidence="1" key="1">
    <citation type="submission" date="2014-11" db="EMBL/GenBank/DDBJ databases">
        <authorList>
            <person name="Amaro Gonzalez C."/>
        </authorList>
    </citation>
    <scope>NUCLEOTIDE SEQUENCE</scope>
</reference>
<organism evidence="1">
    <name type="scientific">Anguilla anguilla</name>
    <name type="common">European freshwater eel</name>
    <name type="synonym">Muraena anguilla</name>
    <dbReference type="NCBI Taxonomy" id="7936"/>
    <lineage>
        <taxon>Eukaryota</taxon>
        <taxon>Metazoa</taxon>
        <taxon>Chordata</taxon>
        <taxon>Craniata</taxon>
        <taxon>Vertebrata</taxon>
        <taxon>Euteleostomi</taxon>
        <taxon>Actinopterygii</taxon>
        <taxon>Neopterygii</taxon>
        <taxon>Teleostei</taxon>
        <taxon>Anguilliformes</taxon>
        <taxon>Anguillidae</taxon>
        <taxon>Anguilla</taxon>
    </lineage>
</organism>
<evidence type="ECO:0000313" key="1">
    <source>
        <dbReference type="EMBL" id="JAH57064.1"/>
    </source>
</evidence>
<dbReference type="EMBL" id="GBXM01051513">
    <property type="protein sequence ID" value="JAH57064.1"/>
    <property type="molecule type" value="Transcribed_RNA"/>
</dbReference>
<accession>A0A0E9TTN7</accession>
<dbReference type="AlphaFoldDB" id="A0A0E9TTN7"/>
<reference evidence="1" key="2">
    <citation type="journal article" date="2015" name="Fish Shellfish Immunol.">
        <title>Early steps in the European eel (Anguilla anguilla)-Vibrio vulnificus interaction in the gills: Role of the RtxA13 toxin.</title>
        <authorList>
            <person name="Callol A."/>
            <person name="Pajuelo D."/>
            <person name="Ebbesson L."/>
            <person name="Teles M."/>
            <person name="MacKenzie S."/>
            <person name="Amaro C."/>
        </authorList>
    </citation>
    <scope>NUCLEOTIDE SEQUENCE</scope>
</reference>
<name>A0A0E9TTN7_ANGAN</name>
<proteinExistence type="predicted"/>
<sequence length="30" mass="3132">MLLIGQIVFTPDSQVKGGCGKASQPSRTVI</sequence>
<protein>
    <submittedName>
        <fullName evidence="1">Uncharacterized protein</fullName>
    </submittedName>
</protein>